<dbReference type="InterPro" id="IPR009094">
    <property type="entry name" value="DiS-bond_isomerase_DsbC/G_N_sf"/>
</dbReference>
<evidence type="ECO:0000256" key="4">
    <source>
        <dbReference type="ARBA" id="ARBA00022764"/>
    </source>
</evidence>
<evidence type="ECO:0000313" key="10">
    <source>
        <dbReference type="EMBL" id="ART61250.1"/>
    </source>
</evidence>
<dbReference type="KEGG" id="acip:CBP36_19990"/>
<dbReference type="InterPro" id="IPR051470">
    <property type="entry name" value="Thiol:disulfide_interchange"/>
</dbReference>
<dbReference type="SUPFAM" id="SSF52833">
    <property type="entry name" value="Thioredoxin-like"/>
    <property type="match status" value="1"/>
</dbReference>
<feature type="domain" description="Thioredoxin-like fold" evidence="9">
    <location>
        <begin position="143"/>
        <end position="261"/>
    </location>
</feature>
<comment type="subcellular location">
    <subcellularLocation>
        <location evidence="1 7">Periplasm</location>
    </subcellularLocation>
</comment>
<feature type="chain" id="PRO_5011828077" description="Thiol:disulfide interchange protein" evidence="7">
    <location>
        <begin position="30"/>
        <end position="268"/>
    </location>
</feature>
<dbReference type="Pfam" id="PF13098">
    <property type="entry name" value="Thioredoxin_2"/>
    <property type="match status" value="1"/>
</dbReference>
<keyword evidence="6 7" id="KW-0676">Redox-active center</keyword>
<evidence type="ECO:0000256" key="6">
    <source>
        <dbReference type="ARBA" id="ARBA00023284"/>
    </source>
</evidence>
<dbReference type="SUPFAM" id="SSF54423">
    <property type="entry name" value="DsbC/DsbG N-terminal domain-like"/>
    <property type="match status" value="1"/>
</dbReference>
<geneLocation type="plasmid" evidence="10 11">
    <name>pACP4.1</name>
</geneLocation>
<protein>
    <recommendedName>
        <fullName evidence="7">Thiol:disulfide interchange protein</fullName>
    </recommendedName>
</protein>
<dbReference type="PANTHER" id="PTHR35272">
    <property type="entry name" value="THIOL:DISULFIDE INTERCHANGE PROTEIN DSBC-RELATED"/>
    <property type="match status" value="1"/>
</dbReference>
<dbReference type="OrthoDB" id="12976at2"/>
<proteinExistence type="inferred from homology"/>
<dbReference type="InterPro" id="IPR033954">
    <property type="entry name" value="DiS-bond_Isoase_DsbC/G"/>
</dbReference>
<keyword evidence="11" id="KW-1185">Reference proteome</keyword>
<name>A0A240UJQ2_9BURK</name>
<dbReference type="AlphaFoldDB" id="A0A240UJQ2"/>
<dbReference type="PANTHER" id="PTHR35272:SF3">
    <property type="entry name" value="THIOL:DISULFIDE INTERCHANGE PROTEIN DSBC"/>
    <property type="match status" value="1"/>
</dbReference>
<evidence type="ECO:0000256" key="1">
    <source>
        <dbReference type="ARBA" id="ARBA00004418"/>
    </source>
</evidence>
<reference evidence="10" key="1">
    <citation type="submission" date="2017-05" db="EMBL/GenBank/DDBJ databases">
        <title>Polyphasic characterization of four soil-derived phenanthrene-degrading Acidovorax strains and proposal of Acidovorax phenanthrenivorans sp. nov.</title>
        <authorList>
            <person name="Singleton D."/>
            <person name="Lee J."/>
            <person name="Dickey A.N."/>
            <person name="Stroud A."/>
            <person name="Scholl E.H."/>
            <person name="Wright F.A."/>
            <person name="Aitken M.D."/>
        </authorList>
    </citation>
    <scope>NUCLEOTIDE SEQUENCE</scope>
    <source>
        <strain evidence="10">P4</strain>
        <plasmid evidence="10">pACP4.1</plasmid>
    </source>
</reference>
<comment type="similarity">
    <text evidence="2 7">Belongs to the thioredoxin family. DsbC subfamily.</text>
</comment>
<feature type="domain" description="Disulphide bond isomerase DsbC/G N-terminal" evidence="8">
    <location>
        <begin position="37"/>
        <end position="108"/>
    </location>
</feature>
<dbReference type="RefSeq" id="WP_086929021.1">
    <property type="nucleotide sequence ID" value="NZ_CP021363.1"/>
</dbReference>
<evidence type="ECO:0000259" key="8">
    <source>
        <dbReference type="Pfam" id="PF10411"/>
    </source>
</evidence>
<accession>A0A240UJQ2</accession>
<dbReference type="Gene3D" id="3.10.450.70">
    <property type="entry name" value="Disulphide bond isomerase, DsbC/G, N-terminal"/>
    <property type="match status" value="1"/>
</dbReference>
<dbReference type="Proteomes" id="UP000194440">
    <property type="component" value="Plasmid pACP4.1"/>
</dbReference>
<keyword evidence="4 7" id="KW-0574">Periplasm</keyword>
<keyword evidence="5" id="KW-1015">Disulfide bond</keyword>
<comment type="function">
    <text evidence="7">Required for disulfide bond formation in some periplasmic proteins. Acts by transferring its disulfide bond to other proteins and is reduced in the process.</text>
</comment>
<dbReference type="Gene3D" id="3.40.30.10">
    <property type="entry name" value="Glutaredoxin"/>
    <property type="match status" value="1"/>
</dbReference>
<dbReference type="CDD" id="cd03020">
    <property type="entry name" value="DsbA_DsbC_DsbG"/>
    <property type="match status" value="1"/>
</dbReference>
<sequence>MTKMVTFSKLLTPKLLALAFATVAMTAHSAPPEAPKAKAAAVEAKLADRLGRLFTLKTGMTATAIEAAPIGGFYEMIVGNSIYYMEPTGTWLFDGQLVNLETRTSVTALKKQSLNQEVKPVLDWRTLNLNDAIKTQRGNAVKGRVLVLFEDPNCGFCRNLHPELDSMPNLVTYTYPIAILGPNSTAKNEAVWCSKDRSAAWATTMKGANIAKSGDDCDTSALQRNQELAAKLSVSETPTIFLADGTRLRGFMNAAAMEKALGAAGQSK</sequence>
<dbReference type="InterPro" id="IPR012336">
    <property type="entry name" value="Thioredoxin-like_fold"/>
</dbReference>
<evidence type="ECO:0000313" key="11">
    <source>
        <dbReference type="Proteomes" id="UP000194440"/>
    </source>
</evidence>
<evidence type="ECO:0000259" key="9">
    <source>
        <dbReference type="Pfam" id="PF13098"/>
    </source>
</evidence>
<evidence type="ECO:0000256" key="7">
    <source>
        <dbReference type="RuleBase" id="RU364038"/>
    </source>
</evidence>
<evidence type="ECO:0000256" key="5">
    <source>
        <dbReference type="ARBA" id="ARBA00023157"/>
    </source>
</evidence>
<dbReference type="InterPro" id="IPR018950">
    <property type="entry name" value="DiS-bond_isomerase_DsbC/G_N"/>
</dbReference>
<dbReference type="Pfam" id="PF10411">
    <property type="entry name" value="DsbC_N"/>
    <property type="match status" value="1"/>
</dbReference>
<dbReference type="KEGG" id="acis:CBP35_19965"/>
<keyword evidence="10" id="KW-0614">Plasmid</keyword>
<dbReference type="InterPro" id="IPR036249">
    <property type="entry name" value="Thioredoxin-like_sf"/>
</dbReference>
<evidence type="ECO:0000256" key="2">
    <source>
        <dbReference type="ARBA" id="ARBA00009813"/>
    </source>
</evidence>
<keyword evidence="3 7" id="KW-0732">Signal</keyword>
<evidence type="ECO:0000256" key="3">
    <source>
        <dbReference type="ARBA" id="ARBA00022729"/>
    </source>
</evidence>
<organism evidence="10 11">
    <name type="scientific">Acidovorax carolinensis</name>
    <dbReference type="NCBI Taxonomy" id="553814"/>
    <lineage>
        <taxon>Bacteria</taxon>
        <taxon>Pseudomonadati</taxon>
        <taxon>Pseudomonadota</taxon>
        <taxon>Betaproteobacteria</taxon>
        <taxon>Burkholderiales</taxon>
        <taxon>Comamonadaceae</taxon>
        <taxon>Acidovorax</taxon>
    </lineage>
</organism>
<dbReference type="EMBL" id="CP021367">
    <property type="protein sequence ID" value="ART61250.1"/>
    <property type="molecule type" value="Genomic_DNA"/>
</dbReference>
<gene>
    <name evidence="10" type="ORF">CBP36_19990</name>
</gene>
<dbReference type="GO" id="GO:0042597">
    <property type="term" value="C:periplasmic space"/>
    <property type="evidence" value="ECO:0007669"/>
    <property type="project" value="UniProtKB-SubCell"/>
</dbReference>
<feature type="signal peptide" evidence="7">
    <location>
        <begin position="1"/>
        <end position="29"/>
    </location>
</feature>